<proteinExistence type="predicted"/>
<evidence type="ECO:0000256" key="1">
    <source>
        <dbReference type="ARBA" id="ARBA00004196"/>
    </source>
</evidence>
<dbReference type="GO" id="GO:0016209">
    <property type="term" value="F:antioxidant activity"/>
    <property type="evidence" value="ECO:0007669"/>
    <property type="project" value="InterPro"/>
</dbReference>
<dbReference type="PANTHER" id="PTHR42852:SF6">
    <property type="entry name" value="THIOL:DISULFIDE INTERCHANGE PROTEIN DSBE"/>
    <property type="match status" value="1"/>
</dbReference>
<dbReference type="AlphaFoldDB" id="A0A5C6DWP4"/>
<dbReference type="GO" id="GO:0016491">
    <property type="term" value="F:oxidoreductase activity"/>
    <property type="evidence" value="ECO:0007669"/>
    <property type="project" value="InterPro"/>
</dbReference>
<dbReference type="InterPro" id="IPR013766">
    <property type="entry name" value="Thioredoxin_domain"/>
</dbReference>
<dbReference type="SUPFAM" id="SSF52833">
    <property type="entry name" value="Thioredoxin-like"/>
    <property type="match status" value="1"/>
</dbReference>
<feature type="domain" description="Thioredoxin" evidence="5">
    <location>
        <begin position="68"/>
        <end position="225"/>
    </location>
</feature>
<dbReference type="PROSITE" id="PS51352">
    <property type="entry name" value="THIOREDOXIN_2"/>
    <property type="match status" value="1"/>
</dbReference>
<dbReference type="CDD" id="cd02966">
    <property type="entry name" value="TlpA_like_family"/>
    <property type="match status" value="1"/>
</dbReference>
<accession>A0A5C6DWP4</accession>
<keyword evidence="4" id="KW-0676">Redox-active center</keyword>
<comment type="caution">
    <text evidence="6">The sequence shown here is derived from an EMBL/GenBank/DDBJ whole genome shotgun (WGS) entry which is preliminary data.</text>
</comment>
<evidence type="ECO:0000256" key="4">
    <source>
        <dbReference type="ARBA" id="ARBA00023284"/>
    </source>
</evidence>
<dbReference type="InterPro" id="IPR000866">
    <property type="entry name" value="AhpC/TSA"/>
</dbReference>
<protein>
    <submittedName>
        <fullName evidence="6">Thiol:disulfide interchange protein TlpA</fullName>
    </submittedName>
</protein>
<dbReference type="InterPro" id="IPR017937">
    <property type="entry name" value="Thioredoxin_CS"/>
</dbReference>
<evidence type="ECO:0000313" key="7">
    <source>
        <dbReference type="Proteomes" id="UP000319143"/>
    </source>
</evidence>
<sequence length="407" mass="45329">MVISLSLEWFAITLSPFCTATYDQCGSLLLENTDFNMKPLFFRSLFLITATSLVAILSMGPASAEAKLGVGSKAPELKVEHWLQDGKGFFKPVTAFEKDKVYVVEFWATWCGPCVMSMPHLAELQNQYRGEKVQIVSISDEDPEEIKEFLKGENPDLEKTFDEITSAYSLTTDPDRSSHTDYMEAANQNGIPTSFVVGKTGQIEWIGHPMDLEEPLEAVVKGTWDRDAFKAQYEAEHRLEETLQEISMLAGSGKFDEAIKLIETEMANTDSEALKANLKDFRYSLLLSSGKVGDDVIAYYREQIGNMQGDPMQLGQFAYSLIGVVQQGGKAGPLVGEAVAALAPTVEKADAETQPLLYNILAQLAQIDKKLDQAIEFQTKAVEVSEERQKKRMQLYLDELQSEKEAK</sequence>
<dbReference type="GO" id="GO:0030313">
    <property type="term" value="C:cell envelope"/>
    <property type="evidence" value="ECO:0007669"/>
    <property type="project" value="UniProtKB-SubCell"/>
</dbReference>
<evidence type="ECO:0000313" key="6">
    <source>
        <dbReference type="EMBL" id="TWU41068.1"/>
    </source>
</evidence>
<keyword evidence="3" id="KW-1015">Disulfide bond</keyword>
<organism evidence="6 7">
    <name type="scientific">Novipirellula artificiosorum</name>
    <dbReference type="NCBI Taxonomy" id="2528016"/>
    <lineage>
        <taxon>Bacteria</taxon>
        <taxon>Pseudomonadati</taxon>
        <taxon>Planctomycetota</taxon>
        <taxon>Planctomycetia</taxon>
        <taxon>Pirellulales</taxon>
        <taxon>Pirellulaceae</taxon>
        <taxon>Novipirellula</taxon>
    </lineage>
</organism>
<dbReference type="Proteomes" id="UP000319143">
    <property type="component" value="Unassembled WGS sequence"/>
</dbReference>
<dbReference type="PANTHER" id="PTHR42852">
    <property type="entry name" value="THIOL:DISULFIDE INTERCHANGE PROTEIN DSBE"/>
    <property type="match status" value="1"/>
</dbReference>
<dbReference type="InterPro" id="IPR036249">
    <property type="entry name" value="Thioredoxin-like_sf"/>
</dbReference>
<comment type="subcellular location">
    <subcellularLocation>
        <location evidence="1">Cell envelope</location>
    </subcellularLocation>
</comment>
<dbReference type="GO" id="GO:0017004">
    <property type="term" value="P:cytochrome complex assembly"/>
    <property type="evidence" value="ECO:0007669"/>
    <property type="project" value="UniProtKB-KW"/>
</dbReference>
<reference evidence="6 7" key="1">
    <citation type="submission" date="2019-02" db="EMBL/GenBank/DDBJ databases">
        <title>Deep-cultivation of Planctomycetes and their phenomic and genomic characterization uncovers novel biology.</title>
        <authorList>
            <person name="Wiegand S."/>
            <person name="Jogler M."/>
            <person name="Boedeker C."/>
            <person name="Pinto D."/>
            <person name="Vollmers J."/>
            <person name="Rivas-Marin E."/>
            <person name="Kohn T."/>
            <person name="Peeters S.H."/>
            <person name="Heuer A."/>
            <person name="Rast P."/>
            <person name="Oberbeckmann S."/>
            <person name="Bunk B."/>
            <person name="Jeske O."/>
            <person name="Meyerdierks A."/>
            <person name="Storesund J.E."/>
            <person name="Kallscheuer N."/>
            <person name="Luecker S."/>
            <person name="Lage O.M."/>
            <person name="Pohl T."/>
            <person name="Merkel B.J."/>
            <person name="Hornburger P."/>
            <person name="Mueller R.-W."/>
            <person name="Bruemmer F."/>
            <person name="Labrenz M."/>
            <person name="Spormann A.M."/>
            <person name="Op Den Camp H."/>
            <person name="Overmann J."/>
            <person name="Amann R."/>
            <person name="Jetten M.S.M."/>
            <person name="Mascher T."/>
            <person name="Medema M.H."/>
            <person name="Devos D.P."/>
            <person name="Kaster A.-K."/>
            <person name="Ovreas L."/>
            <person name="Rohde M."/>
            <person name="Galperin M.Y."/>
            <person name="Jogler C."/>
        </authorList>
    </citation>
    <scope>NUCLEOTIDE SEQUENCE [LARGE SCALE GENOMIC DNA]</scope>
    <source>
        <strain evidence="6 7">Poly41</strain>
    </source>
</reference>
<evidence type="ECO:0000259" key="5">
    <source>
        <dbReference type="PROSITE" id="PS51352"/>
    </source>
</evidence>
<keyword evidence="2" id="KW-0201">Cytochrome c-type biogenesis</keyword>
<gene>
    <name evidence="6" type="primary">tlpA_1</name>
    <name evidence="6" type="ORF">Poly41_19050</name>
</gene>
<keyword evidence="7" id="KW-1185">Reference proteome</keyword>
<dbReference type="Pfam" id="PF00578">
    <property type="entry name" value="AhpC-TSA"/>
    <property type="match status" value="1"/>
</dbReference>
<dbReference type="PROSITE" id="PS00194">
    <property type="entry name" value="THIOREDOXIN_1"/>
    <property type="match status" value="1"/>
</dbReference>
<name>A0A5C6DWP4_9BACT</name>
<dbReference type="InterPro" id="IPR050553">
    <property type="entry name" value="Thioredoxin_ResA/DsbE_sf"/>
</dbReference>
<dbReference type="Gene3D" id="3.40.30.10">
    <property type="entry name" value="Glutaredoxin"/>
    <property type="match status" value="1"/>
</dbReference>
<evidence type="ECO:0000256" key="2">
    <source>
        <dbReference type="ARBA" id="ARBA00022748"/>
    </source>
</evidence>
<evidence type="ECO:0000256" key="3">
    <source>
        <dbReference type="ARBA" id="ARBA00023157"/>
    </source>
</evidence>
<dbReference type="EMBL" id="SJPV01000002">
    <property type="protein sequence ID" value="TWU41068.1"/>
    <property type="molecule type" value="Genomic_DNA"/>
</dbReference>